<evidence type="ECO:0000313" key="2">
    <source>
        <dbReference type="EMBL" id="CAL1581491.1"/>
    </source>
</evidence>
<dbReference type="EMBL" id="OZ035837">
    <property type="protein sequence ID" value="CAL1581491.1"/>
    <property type="molecule type" value="Genomic_DNA"/>
</dbReference>
<evidence type="ECO:0000256" key="1">
    <source>
        <dbReference type="SAM" id="MobiDB-lite"/>
    </source>
</evidence>
<accession>A0AAV2JV06</accession>
<reference evidence="2 3" key="1">
    <citation type="submission" date="2024-04" db="EMBL/GenBank/DDBJ databases">
        <authorList>
            <person name="Waldvogel A.-M."/>
            <person name="Schoenle A."/>
        </authorList>
    </citation>
    <scope>NUCLEOTIDE SEQUENCE [LARGE SCALE GENOMIC DNA]</scope>
</reference>
<feature type="region of interest" description="Disordered" evidence="1">
    <location>
        <begin position="70"/>
        <end position="96"/>
    </location>
</feature>
<name>A0AAV2JV06_KNICA</name>
<dbReference type="Proteomes" id="UP001497482">
    <property type="component" value="Chromosome 15"/>
</dbReference>
<organism evidence="2 3">
    <name type="scientific">Knipowitschia caucasica</name>
    <name type="common">Caucasian dwarf goby</name>
    <name type="synonym">Pomatoschistus caucasicus</name>
    <dbReference type="NCBI Taxonomy" id="637954"/>
    <lineage>
        <taxon>Eukaryota</taxon>
        <taxon>Metazoa</taxon>
        <taxon>Chordata</taxon>
        <taxon>Craniata</taxon>
        <taxon>Vertebrata</taxon>
        <taxon>Euteleostomi</taxon>
        <taxon>Actinopterygii</taxon>
        <taxon>Neopterygii</taxon>
        <taxon>Teleostei</taxon>
        <taxon>Neoteleostei</taxon>
        <taxon>Acanthomorphata</taxon>
        <taxon>Gobiaria</taxon>
        <taxon>Gobiiformes</taxon>
        <taxon>Gobioidei</taxon>
        <taxon>Gobiidae</taxon>
        <taxon>Gobiinae</taxon>
        <taxon>Knipowitschia</taxon>
    </lineage>
</organism>
<proteinExistence type="predicted"/>
<evidence type="ECO:0000313" key="3">
    <source>
        <dbReference type="Proteomes" id="UP001497482"/>
    </source>
</evidence>
<dbReference type="AlphaFoldDB" id="A0AAV2JV06"/>
<keyword evidence="3" id="KW-1185">Reference proteome</keyword>
<gene>
    <name evidence="2" type="ORF">KC01_LOCUS12248</name>
</gene>
<sequence>MSSLLGPHDRSSAPRLAPWSSLVLPGSPWFSLVLPACPWSLRSLRRWSRAAAFITSQQVFLRPVCFTHGGEPRSARSHGGGLRTQTRTGTGDPGTC</sequence>
<protein>
    <submittedName>
        <fullName evidence="2">Uncharacterized protein</fullName>
    </submittedName>
</protein>